<evidence type="ECO:0000256" key="2">
    <source>
        <dbReference type="SAM" id="Phobius"/>
    </source>
</evidence>
<feature type="region of interest" description="Disordered" evidence="1">
    <location>
        <begin position="556"/>
        <end position="588"/>
    </location>
</feature>
<dbReference type="InterPro" id="IPR002931">
    <property type="entry name" value="Transglutaminase-like"/>
</dbReference>
<feature type="transmembrane region" description="Helical" evidence="2">
    <location>
        <begin position="36"/>
        <end position="56"/>
    </location>
</feature>
<feature type="transmembrane region" description="Helical" evidence="2">
    <location>
        <begin position="594"/>
        <end position="615"/>
    </location>
</feature>
<dbReference type="Pfam" id="PF01841">
    <property type="entry name" value="Transglut_core"/>
    <property type="match status" value="1"/>
</dbReference>
<evidence type="ECO:0000256" key="1">
    <source>
        <dbReference type="SAM" id="MobiDB-lite"/>
    </source>
</evidence>
<protein>
    <submittedName>
        <fullName evidence="4">Unannotated protein</fullName>
    </submittedName>
</protein>
<feature type="domain" description="Transglutaminase-like" evidence="3">
    <location>
        <begin position="420"/>
        <end position="526"/>
    </location>
</feature>
<organism evidence="4">
    <name type="scientific">freshwater metagenome</name>
    <dbReference type="NCBI Taxonomy" id="449393"/>
    <lineage>
        <taxon>unclassified sequences</taxon>
        <taxon>metagenomes</taxon>
        <taxon>ecological metagenomes</taxon>
    </lineage>
</organism>
<keyword evidence="2" id="KW-0812">Transmembrane</keyword>
<feature type="transmembrane region" description="Helical" evidence="2">
    <location>
        <begin position="149"/>
        <end position="168"/>
    </location>
</feature>
<feature type="transmembrane region" description="Helical" evidence="2">
    <location>
        <begin position="63"/>
        <end position="83"/>
    </location>
</feature>
<evidence type="ECO:0000259" key="3">
    <source>
        <dbReference type="Pfam" id="PF01841"/>
    </source>
</evidence>
<accession>A0A6J7LBM4</accession>
<proteinExistence type="predicted"/>
<name>A0A6J7LBM4_9ZZZZ</name>
<dbReference type="AlphaFoldDB" id="A0A6J7LBM4"/>
<dbReference type="EMBL" id="CAFBMW010000041">
    <property type="protein sequence ID" value="CAB4963144.1"/>
    <property type="molecule type" value="Genomic_DNA"/>
</dbReference>
<feature type="transmembrane region" description="Helical" evidence="2">
    <location>
        <begin position="125"/>
        <end position="144"/>
    </location>
</feature>
<keyword evidence="2" id="KW-1133">Transmembrane helix</keyword>
<keyword evidence="2" id="KW-0472">Membrane</keyword>
<feature type="region of interest" description="Disordered" evidence="1">
    <location>
        <begin position="727"/>
        <end position="753"/>
    </location>
</feature>
<gene>
    <name evidence="4" type="ORF">UFOPK3662_03405</name>
</gene>
<feature type="transmembrane region" description="Helical" evidence="2">
    <location>
        <begin position="12"/>
        <end position="30"/>
    </location>
</feature>
<evidence type="ECO:0000313" key="4">
    <source>
        <dbReference type="EMBL" id="CAB4963144.1"/>
    </source>
</evidence>
<reference evidence="4" key="1">
    <citation type="submission" date="2020-05" db="EMBL/GenBank/DDBJ databases">
        <authorList>
            <person name="Chiriac C."/>
            <person name="Salcher M."/>
            <person name="Ghai R."/>
            <person name="Kavagutti S V."/>
        </authorList>
    </citation>
    <scope>NUCLEOTIDE SEQUENCE</scope>
</reference>
<sequence>MTGHRNGTRAGLVDATVIVAVVVLTLSILDDSYSDRSYLVAGLGPGLLLLVLAFLTRGMNEGGWWYALGATVLFAPLGALFALRSPGPYALPTLETMNRVMGETIGAPGVLVSTVPPADAEGQVMLVPFVIGYFAVGFAAWLALGTRSAVAPAVPLVLAIAGTIPVGVLVPTLLVPRSIVLAVVLVVWVSVRARRNEALVGEPRGSWATTASALAVVGLVSLLSNVLVPDRDKGDRVLLRDDGNSDLVSGAAASALPPQVGQHRQLFRATGVPDGRRLRFAVLDLYDGYMWAPADVSPGSDGFGTFKRIGRDLAAVRDGEPIEVDIEMRAGYSGDWLPLLGELTRLDLEEFDARSQLEDVRYNTATASAFVVGGVDPRDSYTFSSVLGDDSLTLDDRARQATADQRQPAGEYLDRHLEAFVRPELSRLERVMLLARYLRANGATQFTGPSPQGPDDLARGMLGSRDMTGTPFQYAALMALGASRLGVPGRVVTGAAPGRRGIVEHQDVGVWVELQLADGTWHTLEPRRYVGADIISNDDADAAGDDPEGFVADLLDGAGARDGGENDTPDESMPAAVEDGEDAEDGAPPPRLQVALLLAGVVVALLLTLLLVPLAKWVRRSRRRRTSSWSGVYVHGWQEVLDAAQDRGTPVPEAWSRVAQARGLGAGLDLARRADAAVFAPEPPSLAEGSVFWDECQELRRTLVAGTRPRRRLWTYVTPASLLAGWARGRGHRSGGQPRHEDRRPRRQHAAGA</sequence>